<comment type="caution">
    <text evidence="2">The sequence shown here is derived from an EMBL/GenBank/DDBJ whole genome shotgun (WGS) entry which is preliminary data.</text>
</comment>
<feature type="region of interest" description="Disordered" evidence="1">
    <location>
        <begin position="410"/>
        <end position="507"/>
    </location>
</feature>
<feature type="region of interest" description="Disordered" evidence="1">
    <location>
        <begin position="308"/>
        <end position="327"/>
    </location>
</feature>
<reference evidence="2" key="1">
    <citation type="submission" date="2017-12" db="EMBL/GenBank/DDBJ databases">
        <title>Gene loss provides genomic basis for host adaptation in cereal stripe rust fungi.</title>
        <authorList>
            <person name="Xia C."/>
        </authorList>
    </citation>
    <scope>NUCLEOTIDE SEQUENCE [LARGE SCALE GENOMIC DNA]</scope>
    <source>
        <strain evidence="2">93-210</strain>
    </source>
</reference>
<accession>A0A2S4USI6</accession>
<organism evidence="2 3">
    <name type="scientific">Puccinia striiformis</name>
    <dbReference type="NCBI Taxonomy" id="27350"/>
    <lineage>
        <taxon>Eukaryota</taxon>
        <taxon>Fungi</taxon>
        <taxon>Dikarya</taxon>
        <taxon>Basidiomycota</taxon>
        <taxon>Pucciniomycotina</taxon>
        <taxon>Pucciniomycetes</taxon>
        <taxon>Pucciniales</taxon>
        <taxon>Pucciniaceae</taxon>
        <taxon>Puccinia</taxon>
    </lineage>
</organism>
<keyword evidence="3" id="KW-1185">Reference proteome</keyword>
<gene>
    <name evidence="2" type="ORF">PSTT_13300</name>
</gene>
<feature type="compositionally biased region" description="Basic and acidic residues" evidence="1">
    <location>
        <begin position="438"/>
        <end position="449"/>
    </location>
</feature>
<sequence>MDNWATPNSTPMPAFTANQQKAFDAAVEARTSRFEAMVSQLTNQVNSMKASAKPARTKPKTQPKPAKKTTTKQPTLKIKLRMAEPSSSRANPNGADFPKEFMTTKTRSPEAPELHNLQEFYSRFSNGQDVEHAARAATSPALINTSEIQLLQDARAGSIRYGRSVIHVGANNIRYVTGLMVRLALRALCPNLEEDAALLYNAAHRIAAITTFQELVAGQAYNYMNEKRRVGKNAEEATHKRIAKNREREFAIVNKFPKRYVDVLSHIGAHSDDEFNHQRNVHKIKTLGYCSKNASKFMRALDIVMKNAAQQDPSSSRKRRVPQLPRQPVMSTFTAASKGIAIDFYDPSWYHQLVPAQQKTIPNTKAVVFLPDASQSLLPKKQHHPDEKLTDSSFTCKYWDILVEPYGLLADDSSDDDSDNAEGNNGATGNDSEDEGHDLDAKSPDDAKEGYNGNGTDEDEDEDNNGEEEEEQYSDNDQNDEDVQMQDQHHGVDARTLTILEEDEEGW</sequence>
<feature type="compositionally biased region" description="Basic residues" evidence="1">
    <location>
        <begin position="55"/>
        <end position="70"/>
    </location>
</feature>
<dbReference type="Proteomes" id="UP000239156">
    <property type="component" value="Unassembled WGS sequence"/>
</dbReference>
<evidence type="ECO:0000313" key="2">
    <source>
        <dbReference type="EMBL" id="POW00188.1"/>
    </source>
</evidence>
<dbReference type="VEuPathDB" id="FungiDB:PSHT_03725"/>
<proteinExistence type="predicted"/>
<evidence type="ECO:0000256" key="1">
    <source>
        <dbReference type="SAM" id="MobiDB-lite"/>
    </source>
</evidence>
<feature type="compositionally biased region" description="Acidic residues" evidence="1">
    <location>
        <begin position="456"/>
        <end position="484"/>
    </location>
</feature>
<feature type="region of interest" description="Disordered" evidence="1">
    <location>
        <begin position="45"/>
        <end position="73"/>
    </location>
</feature>
<dbReference type="EMBL" id="PKSL01000184">
    <property type="protein sequence ID" value="POW00188.1"/>
    <property type="molecule type" value="Genomic_DNA"/>
</dbReference>
<feature type="compositionally biased region" description="Polar residues" evidence="1">
    <location>
        <begin position="421"/>
        <end position="430"/>
    </location>
</feature>
<evidence type="ECO:0000313" key="3">
    <source>
        <dbReference type="Proteomes" id="UP000239156"/>
    </source>
</evidence>
<protein>
    <submittedName>
        <fullName evidence="2">Uncharacterized protein</fullName>
    </submittedName>
</protein>
<dbReference type="AlphaFoldDB" id="A0A2S4USI6"/>
<name>A0A2S4USI6_9BASI</name>
<dbReference type="VEuPathDB" id="FungiDB:PSTT_13300"/>